<dbReference type="CDD" id="cd00037">
    <property type="entry name" value="CLECT"/>
    <property type="match status" value="1"/>
</dbReference>
<dbReference type="AlphaFoldDB" id="A0AAD4K503"/>
<organism evidence="2 3">
    <name type="scientific">Drosophila rubida</name>
    <dbReference type="NCBI Taxonomy" id="30044"/>
    <lineage>
        <taxon>Eukaryota</taxon>
        <taxon>Metazoa</taxon>
        <taxon>Ecdysozoa</taxon>
        <taxon>Arthropoda</taxon>
        <taxon>Hexapoda</taxon>
        <taxon>Insecta</taxon>
        <taxon>Pterygota</taxon>
        <taxon>Neoptera</taxon>
        <taxon>Endopterygota</taxon>
        <taxon>Diptera</taxon>
        <taxon>Brachycera</taxon>
        <taxon>Muscomorpha</taxon>
        <taxon>Ephydroidea</taxon>
        <taxon>Drosophilidae</taxon>
        <taxon>Drosophila</taxon>
    </lineage>
</organism>
<protein>
    <recommendedName>
        <fullName evidence="1">C-type lectin domain-containing protein</fullName>
    </recommendedName>
</protein>
<gene>
    <name evidence="2" type="ORF">KR093_006265</name>
</gene>
<sequence>IQPNVNDEFQAEIPQPFQKVHNKYIYLDHAKSVNWFGAVESCHRINGHLINLQSIEDLERLQTLLNKSYDYWTDLNNLVDLKVFYSLTTGSKGNLLNEPSHDGGNKDNLCGLLRYDNNTKKFKLLKQNCSSTKGRPICETTRPTTIQVLVW</sequence>
<proteinExistence type="predicted"/>
<dbReference type="InterPro" id="IPR016186">
    <property type="entry name" value="C-type_lectin-like/link_sf"/>
</dbReference>
<dbReference type="SUPFAM" id="SSF56436">
    <property type="entry name" value="C-type lectin-like"/>
    <property type="match status" value="1"/>
</dbReference>
<evidence type="ECO:0000313" key="2">
    <source>
        <dbReference type="EMBL" id="KAH8377614.1"/>
    </source>
</evidence>
<dbReference type="Pfam" id="PF00059">
    <property type="entry name" value="Lectin_C"/>
    <property type="match status" value="1"/>
</dbReference>
<name>A0AAD4K503_9MUSC</name>
<dbReference type="InterPro" id="IPR001304">
    <property type="entry name" value="C-type_lectin-like"/>
</dbReference>
<dbReference type="SMART" id="SM00034">
    <property type="entry name" value="CLECT"/>
    <property type="match status" value="1"/>
</dbReference>
<evidence type="ECO:0000259" key="1">
    <source>
        <dbReference type="SMART" id="SM00034"/>
    </source>
</evidence>
<accession>A0AAD4K503</accession>
<comment type="caution">
    <text evidence="2">The sequence shown here is derived from an EMBL/GenBank/DDBJ whole genome shotgun (WGS) entry which is preliminary data.</text>
</comment>
<evidence type="ECO:0000313" key="3">
    <source>
        <dbReference type="Proteomes" id="UP001200034"/>
    </source>
</evidence>
<dbReference type="InterPro" id="IPR016187">
    <property type="entry name" value="CTDL_fold"/>
</dbReference>
<keyword evidence="3" id="KW-1185">Reference proteome</keyword>
<feature type="non-terminal residue" evidence="2">
    <location>
        <position position="1"/>
    </location>
</feature>
<dbReference type="Gene3D" id="3.10.100.10">
    <property type="entry name" value="Mannose-Binding Protein A, subunit A"/>
    <property type="match status" value="1"/>
</dbReference>
<dbReference type="Proteomes" id="UP001200034">
    <property type="component" value="Unassembled WGS sequence"/>
</dbReference>
<dbReference type="EMBL" id="JAJJHW010001127">
    <property type="protein sequence ID" value="KAH8377614.1"/>
    <property type="molecule type" value="Genomic_DNA"/>
</dbReference>
<reference evidence="2" key="1">
    <citation type="journal article" date="2021" name="Mol. Ecol. Resour.">
        <title>Phylogenomic analyses of the genus Drosophila reveals genomic signals of climate adaptation.</title>
        <authorList>
            <person name="Li F."/>
            <person name="Rane R.V."/>
            <person name="Luria V."/>
            <person name="Xiong Z."/>
            <person name="Chen J."/>
            <person name="Li Z."/>
            <person name="Catullo R.A."/>
            <person name="Griffin P.C."/>
            <person name="Schiffer M."/>
            <person name="Pearce S."/>
            <person name="Lee S.F."/>
            <person name="McElroy K."/>
            <person name="Stocker A."/>
            <person name="Shirriffs J."/>
            <person name="Cockerell F."/>
            <person name="Coppin C."/>
            <person name="Sgro C.M."/>
            <person name="Karger A."/>
            <person name="Cain J.W."/>
            <person name="Weber J.A."/>
            <person name="Santpere G."/>
            <person name="Kirschner M.W."/>
            <person name="Hoffmann A.A."/>
            <person name="Oakeshott J.G."/>
            <person name="Zhang G."/>
        </authorList>
    </citation>
    <scope>NUCLEOTIDE SEQUENCE</scope>
    <source>
        <strain evidence="2">BGI-SZ-2011g</strain>
    </source>
</reference>
<feature type="domain" description="C-type lectin" evidence="1">
    <location>
        <begin position="13"/>
        <end position="139"/>
    </location>
</feature>